<reference evidence="1 2" key="1">
    <citation type="submission" date="2020-02" db="EMBL/GenBank/DDBJ databases">
        <title>Draft genome sequence of Haematococcus lacustris strain NIES-144.</title>
        <authorList>
            <person name="Morimoto D."/>
            <person name="Nakagawa S."/>
            <person name="Yoshida T."/>
            <person name="Sawayama S."/>
        </authorList>
    </citation>
    <scope>NUCLEOTIDE SEQUENCE [LARGE SCALE GENOMIC DNA]</scope>
    <source>
        <strain evidence="1 2">NIES-144</strain>
    </source>
</reference>
<organism evidence="1 2">
    <name type="scientific">Haematococcus lacustris</name>
    <name type="common">Green alga</name>
    <name type="synonym">Haematococcus pluvialis</name>
    <dbReference type="NCBI Taxonomy" id="44745"/>
    <lineage>
        <taxon>Eukaryota</taxon>
        <taxon>Viridiplantae</taxon>
        <taxon>Chlorophyta</taxon>
        <taxon>core chlorophytes</taxon>
        <taxon>Chlorophyceae</taxon>
        <taxon>CS clade</taxon>
        <taxon>Chlamydomonadales</taxon>
        <taxon>Haematococcaceae</taxon>
        <taxon>Haematococcus</taxon>
    </lineage>
</organism>
<keyword evidence="2" id="KW-1185">Reference proteome</keyword>
<feature type="non-terminal residue" evidence="1">
    <location>
        <position position="69"/>
    </location>
</feature>
<accession>A0A6A0ACP2</accession>
<evidence type="ECO:0000313" key="1">
    <source>
        <dbReference type="EMBL" id="GFH30589.1"/>
    </source>
</evidence>
<gene>
    <name evidence="1" type="ORF">HaLaN_29472</name>
</gene>
<feature type="non-terminal residue" evidence="1">
    <location>
        <position position="1"/>
    </location>
</feature>
<dbReference type="EMBL" id="BLLF01005005">
    <property type="protein sequence ID" value="GFH30589.1"/>
    <property type="molecule type" value="Genomic_DNA"/>
</dbReference>
<evidence type="ECO:0000313" key="2">
    <source>
        <dbReference type="Proteomes" id="UP000485058"/>
    </source>
</evidence>
<proteinExistence type="predicted"/>
<name>A0A6A0ACP2_HAELA</name>
<protein>
    <submittedName>
        <fullName evidence="1">Uncharacterized protein</fullName>
    </submittedName>
</protein>
<dbReference type="Proteomes" id="UP000485058">
    <property type="component" value="Unassembled WGS sequence"/>
</dbReference>
<dbReference type="AlphaFoldDB" id="A0A6A0ACP2"/>
<comment type="caution">
    <text evidence="1">The sequence shown here is derived from an EMBL/GenBank/DDBJ whole genome shotgun (WGS) entry which is preliminary data.</text>
</comment>
<sequence>MTPEAAAAKYAANVHTGCTKFLYTDFKVVGTEAGTDENEAFVSLSYKSVEHVQGAPIPPADAWLVTNER</sequence>